<organism evidence="2 3">
    <name type="scientific">Janibacter limosus</name>
    <dbReference type="NCBI Taxonomy" id="53458"/>
    <lineage>
        <taxon>Bacteria</taxon>
        <taxon>Bacillati</taxon>
        <taxon>Actinomycetota</taxon>
        <taxon>Actinomycetes</taxon>
        <taxon>Micrococcales</taxon>
        <taxon>Intrasporangiaceae</taxon>
        <taxon>Janibacter</taxon>
    </lineage>
</organism>
<dbReference type="AlphaFoldDB" id="A0A4P6MQ79"/>
<dbReference type="Proteomes" id="UP000290408">
    <property type="component" value="Chromosome"/>
</dbReference>
<dbReference type="NCBIfam" id="TIGR00199">
    <property type="entry name" value="PncC_domain"/>
    <property type="match status" value="1"/>
</dbReference>
<gene>
    <name evidence="2" type="ORF">EXU32_04415</name>
</gene>
<keyword evidence="3" id="KW-1185">Reference proteome</keyword>
<dbReference type="OrthoDB" id="1253990at2"/>
<dbReference type="EMBL" id="CP036164">
    <property type="protein sequence ID" value="QBF45574.1"/>
    <property type="molecule type" value="Genomic_DNA"/>
</dbReference>
<accession>A0A4P6MQ79</accession>
<evidence type="ECO:0000313" key="3">
    <source>
        <dbReference type="Proteomes" id="UP000290408"/>
    </source>
</evidence>
<proteinExistence type="predicted"/>
<name>A0A4P6MQ79_9MICO</name>
<evidence type="ECO:0000259" key="1">
    <source>
        <dbReference type="Pfam" id="PF02464"/>
    </source>
</evidence>
<sequence>MSADAAALLALLAERGWTLATAESLTGGLVAATLVEVPGASRVFTGSVVAYDPAIKISLLDVDPDLVERVGTVDEQVVTQMAKGAQRRLGVDVAVATTGVAGPGPSEGHPAGTVWLACATPSGITTRRLALTGGRATVRVAAVVAVIDLAHGAVMGAS</sequence>
<dbReference type="InterPro" id="IPR036653">
    <property type="entry name" value="CinA-like_C"/>
</dbReference>
<dbReference type="SUPFAM" id="SSF142433">
    <property type="entry name" value="CinA-like"/>
    <property type="match status" value="1"/>
</dbReference>
<dbReference type="RefSeq" id="WP_130628811.1">
    <property type="nucleotide sequence ID" value="NZ_CP036164.1"/>
</dbReference>
<dbReference type="Pfam" id="PF02464">
    <property type="entry name" value="CinA"/>
    <property type="match status" value="1"/>
</dbReference>
<evidence type="ECO:0000313" key="2">
    <source>
        <dbReference type="EMBL" id="QBF45574.1"/>
    </source>
</evidence>
<dbReference type="KEGG" id="jli:EXU32_04415"/>
<reference evidence="2 3" key="1">
    <citation type="submission" date="2019-02" db="EMBL/GenBank/DDBJ databases">
        <title>Genomic data mining of an Antarctic deep-sea actinobacterium, Janibacterlimosus P3-3-X1.</title>
        <authorList>
            <person name="Liao L."/>
            <person name="Chen B."/>
        </authorList>
    </citation>
    <scope>NUCLEOTIDE SEQUENCE [LARGE SCALE GENOMIC DNA]</scope>
    <source>
        <strain evidence="2 3">P3-3-X1</strain>
    </source>
</reference>
<dbReference type="InterPro" id="IPR008136">
    <property type="entry name" value="CinA_C"/>
</dbReference>
<feature type="domain" description="CinA C-terminal" evidence="1">
    <location>
        <begin position="6"/>
        <end position="150"/>
    </location>
</feature>
<dbReference type="STRING" id="1216970.GCA_001570985_00970"/>
<protein>
    <submittedName>
        <fullName evidence="2">CinA family protein</fullName>
    </submittedName>
</protein>
<dbReference type="Gene3D" id="3.90.950.20">
    <property type="entry name" value="CinA-like"/>
    <property type="match status" value="1"/>
</dbReference>